<reference evidence="2 3" key="1">
    <citation type="submission" date="2016-08" db="EMBL/GenBank/DDBJ databases">
        <title>A Parts List for Fungal Cellulosomes Revealed by Comparative Genomics.</title>
        <authorList>
            <consortium name="DOE Joint Genome Institute"/>
            <person name="Haitjema C.H."/>
            <person name="Gilmore S.P."/>
            <person name="Henske J.K."/>
            <person name="Solomon K.V."/>
            <person name="De Groot R."/>
            <person name="Kuo A."/>
            <person name="Mondo S.J."/>
            <person name="Salamov A.A."/>
            <person name="Labutti K."/>
            <person name="Zhao Z."/>
            <person name="Chiniquy J."/>
            <person name="Barry K."/>
            <person name="Brewer H.M."/>
            <person name="Purvine S.O."/>
            <person name="Wright A.T."/>
            <person name="Boxma B."/>
            <person name="Van Alen T."/>
            <person name="Hackstein J.H."/>
            <person name="Baker S.E."/>
            <person name="Grigoriev I.V."/>
            <person name="O'Malley M.A."/>
        </authorList>
    </citation>
    <scope>NUCLEOTIDE SEQUENCE [LARGE SCALE GENOMIC DNA]</scope>
    <source>
        <strain evidence="2 3">S4</strain>
    </source>
</reference>
<protein>
    <submittedName>
        <fullName evidence="2">Periplasmic binding protein-like II</fullName>
    </submittedName>
</protein>
<feature type="transmembrane region" description="Helical" evidence="1">
    <location>
        <begin position="412"/>
        <end position="437"/>
    </location>
</feature>
<feature type="transmembrane region" description="Helical" evidence="1">
    <location>
        <begin position="477"/>
        <end position="501"/>
    </location>
</feature>
<dbReference type="Pfam" id="PF01547">
    <property type="entry name" value="SBP_bac_1"/>
    <property type="match status" value="1"/>
</dbReference>
<keyword evidence="1" id="KW-0812">Transmembrane</keyword>
<dbReference type="Proteomes" id="UP000193944">
    <property type="component" value="Unassembled WGS sequence"/>
</dbReference>
<dbReference type="OrthoDB" id="2157358at2759"/>
<keyword evidence="1" id="KW-0472">Membrane</keyword>
<accession>A0A1Y1XGH1</accession>
<reference evidence="2 3" key="2">
    <citation type="submission" date="2016-08" db="EMBL/GenBank/DDBJ databases">
        <title>Pervasive Adenine N6-methylation of Active Genes in Fungi.</title>
        <authorList>
            <consortium name="DOE Joint Genome Institute"/>
            <person name="Mondo S.J."/>
            <person name="Dannebaum R.O."/>
            <person name="Kuo R.C."/>
            <person name="Labutti K."/>
            <person name="Haridas S."/>
            <person name="Kuo A."/>
            <person name="Salamov A."/>
            <person name="Ahrendt S.R."/>
            <person name="Lipzen A."/>
            <person name="Sullivan W."/>
            <person name="Andreopoulos W.B."/>
            <person name="Clum A."/>
            <person name="Lindquist E."/>
            <person name="Daum C."/>
            <person name="Ramamoorthy G.K."/>
            <person name="Gryganskyi A."/>
            <person name="Culley D."/>
            <person name="Magnuson J.K."/>
            <person name="James T.Y."/>
            <person name="O'Malley M.A."/>
            <person name="Stajich J.E."/>
            <person name="Spatafora J.W."/>
            <person name="Visel A."/>
            <person name="Grigoriev I.V."/>
        </authorList>
    </citation>
    <scope>NUCLEOTIDE SEQUENCE [LARGE SCALE GENOMIC DNA]</scope>
    <source>
        <strain evidence="2 3">S4</strain>
    </source>
</reference>
<keyword evidence="3" id="KW-1185">Reference proteome</keyword>
<organism evidence="2 3">
    <name type="scientific">Anaeromyces robustus</name>
    <dbReference type="NCBI Taxonomy" id="1754192"/>
    <lineage>
        <taxon>Eukaryota</taxon>
        <taxon>Fungi</taxon>
        <taxon>Fungi incertae sedis</taxon>
        <taxon>Chytridiomycota</taxon>
        <taxon>Chytridiomycota incertae sedis</taxon>
        <taxon>Neocallimastigomycetes</taxon>
        <taxon>Neocallimastigales</taxon>
        <taxon>Neocallimastigaceae</taxon>
        <taxon>Anaeromyces</taxon>
    </lineage>
</organism>
<feature type="transmembrane region" description="Helical" evidence="1">
    <location>
        <begin position="449"/>
        <end position="471"/>
    </location>
</feature>
<dbReference type="Gene3D" id="3.40.190.10">
    <property type="entry name" value="Periplasmic binding protein-like II"/>
    <property type="match status" value="1"/>
</dbReference>
<dbReference type="InterPro" id="IPR006059">
    <property type="entry name" value="SBP"/>
</dbReference>
<feature type="transmembrane region" description="Helical" evidence="1">
    <location>
        <begin position="262"/>
        <end position="286"/>
    </location>
</feature>
<keyword evidence="1" id="KW-1133">Transmembrane helix</keyword>
<dbReference type="AlphaFoldDB" id="A0A1Y1XGH1"/>
<feature type="transmembrane region" description="Helical" evidence="1">
    <location>
        <begin position="323"/>
        <end position="347"/>
    </location>
</feature>
<dbReference type="EMBL" id="MCFG01000045">
    <property type="protein sequence ID" value="ORX84827.1"/>
    <property type="molecule type" value="Genomic_DNA"/>
</dbReference>
<proteinExistence type="predicted"/>
<feature type="transmembrane region" description="Helical" evidence="1">
    <location>
        <begin position="368"/>
        <end position="387"/>
    </location>
</feature>
<dbReference type="SUPFAM" id="SSF53850">
    <property type="entry name" value="Periplasmic binding protein-like II"/>
    <property type="match status" value="1"/>
</dbReference>
<evidence type="ECO:0000256" key="1">
    <source>
        <dbReference type="SAM" id="Phobius"/>
    </source>
</evidence>
<name>A0A1Y1XGH1_9FUNG</name>
<sequence>MINAIDIKAIAFTYPNKLETYSSIVQEFNKYSKENDLDINFDMTLLTQENSTYSIVDFSTSIEGMLTKKSTKYDIFFYNSAYINKYINHFINLKDYIPEEHLNMYDSGILNLCSIDDKIAALPISIDISALYSNQDLLSTHKIDVPETWEELINTAKYILEEEKKKNNTDLVGYNGLVNDEDDGSLSIYEYIHSYRDSNSDMLTSEIDSKLASEAFKMMKRIKDEISSEYLYGTEELANTIEKIVDIKKIYFVSTNTEDTSIGLILIIIFIIVSIIMFLSLILLFMEKYEPLFRFLPKDFWIISVLGSFIVLCANFTIYGKVTILKCLLTMICLTVGFGLNIVPCLYGLIINFPLKNRFSEWIKIHRYFLLFVFVLIFALINSAFILKPFTPMITLFDGGKNYERCVMMDSFGLFVLISIPFVDFTILTSILILVFIEWGIKEIRFETRCLLAVASLNIVYLAIFNILSYFSFRSYIVWHIISTCNYTLLSISNYLIIYCYRIFSLLMKNEEEDMYGSIMKEFQDNNERFNMSTTIKSAVVSESFEENKIKSDTNYNESTKMFTENDTFSRKNERISIHSTSSAKIMLLLLYNKSCI</sequence>
<feature type="transmembrane region" description="Helical" evidence="1">
    <location>
        <begin position="298"/>
        <end position="317"/>
    </location>
</feature>
<evidence type="ECO:0000313" key="2">
    <source>
        <dbReference type="EMBL" id="ORX84827.1"/>
    </source>
</evidence>
<gene>
    <name evidence="2" type="ORF">BCR32DRAFT_266072</name>
</gene>
<comment type="caution">
    <text evidence="2">The sequence shown here is derived from an EMBL/GenBank/DDBJ whole genome shotgun (WGS) entry which is preliminary data.</text>
</comment>
<evidence type="ECO:0000313" key="3">
    <source>
        <dbReference type="Proteomes" id="UP000193944"/>
    </source>
</evidence>